<evidence type="ECO:0000313" key="2">
    <source>
        <dbReference type="Proteomes" id="UP000324832"/>
    </source>
</evidence>
<gene>
    <name evidence="1" type="ORF">LSINAPIS_LOCUS26</name>
</gene>
<accession>A0A5E4PMB9</accession>
<proteinExistence type="predicted"/>
<evidence type="ECO:0000313" key="1">
    <source>
        <dbReference type="EMBL" id="VVC86153.1"/>
    </source>
</evidence>
<dbReference type="EMBL" id="FZQP02000002">
    <property type="protein sequence ID" value="VVC86153.1"/>
    <property type="molecule type" value="Genomic_DNA"/>
</dbReference>
<keyword evidence="2" id="KW-1185">Reference proteome</keyword>
<name>A0A5E4PMB9_9NEOP</name>
<reference evidence="1 2" key="1">
    <citation type="submission" date="2017-07" db="EMBL/GenBank/DDBJ databases">
        <authorList>
            <person name="Talla V."/>
            <person name="Backstrom N."/>
        </authorList>
    </citation>
    <scope>NUCLEOTIDE SEQUENCE [LARGE SCALE GENOMIC DNA]</scope>
</reference>
<sequence length="152" mass="16540">MWLVELQERATKRNEMNVVLSNGFGDAANISGIVTIALKRVCGGAKAWLVTSLYTQHSRLSPGVASGRGDASPVSTPKYEKVGKIFDRQYHSPSKVLKLEDDPWGSCAMYSPEKMKSGGGLMAPPGCFPGRYSPTYRTTDPRRCVPNPSVAF</sequence>
<dbReference type="Proteomes" id="UP000324832">
    <property type="component" value="Unassembled WGS sequence"/>
</dbReference>
<protein>
    <submittedName>
        <fullName evidence="1">Uncharacterized protein</fullName>
    </submittedName>
</protein>
<organism evidence="1 2">
    <name type="scientific">Leptidea sinapis</name>
    <dbReference type="NCBI Taxonomy" id="189913"/>
    <lineage>
        <taxon>Eukaryota</taxon>
        <taxon>Metazoa</taxon>
        <taxon>Ecdysozoa</taxon>
        <taxon>Arthropoda</taxon>
        <taxon>Hexapoda</taxon>
        <taxon>Insecta</taxon>
        <taxon>Pterygota</taxon>
        <taxon>Neoptera</taxon>
        <taxon>Endopterygota</taxon>
        <taxon>Lepidoptera</taxon>
        <taxon>Glossata</taxon>
        <taxon>Ditrysia</taxon>
        <taxon>Papilionoidea</taxon>
        <taxon>Pieridae</taxon>
        <taxon>Dismorphiinae</taxon>
        <taxon>Leptidea</taxon>
    </lineage>
</organism>
<dbReference type="AlphaFoldDB" id="A0A5E4PMB9"/>